<name>A0A6J7WD63_9CAUD</name>
<sequence length="269" mass="31014">MRAREIQPRKLVIFDIDDTLVHTQTKVHVVKDGQVVNSLNSHEFTHYKLQPGESFDFGDFANAREFFTNAKPIIPMINQLKQDIATGNKVVMVTARSDFNDRELFLDTFRKYGVDMSKVHVYRAGNMHIKAQTEEKKKIIIRDLLGKELFDKAIMYDDAEPNLHAFISLKNEYPHTKFYAIHVSLEGVASEYHRTDESCWKRYKQIGMKKKGAKQVPNCVPATNEHIVKVKGGYELKSKHGNKNLGKYPTKAGAEKRERQVQYFKHAGE</sequence>
<evidence type="ECO:0000313" key="1">
    <source>
        <dbReference type="EMBL" id="CAB4125356.1"/>
    </source>
</evidence>
<accession>A0A6J7WD63</accession>
<dbReference type="EMBL" id="LR796187">
    <property type="protein sequence ID" value="CAB4125356.1"/>
    <property type="molecule type" value="Genomic_DNA"/>
</dbReference>
<gene>
    <name evidence="2" type="ORF">UFOVP181_57</name>
    <name evidence="1" type="ORF">UFOVP57_105</name>
</gene>
<dbReference type="InterPro" id="IPR023214">
    <property type="entry name" value="HAD_sf"/>
</dbReference>
<dbReference type="Gene3D" id="3.40.50.1000">
    <property type="entry name" value="HAD superfamily/HAD-like"/>
    <property type="match status" value="1"/>
</dbReference>
<protein>
    <submittedName>
        <fullName evidence="2">Uncharacterized protein</fullName>
    </submittedName>
</protein>
<evidence type="ECO:0000313" key="2">
    <source>
        <dbReference type="EMBL" id="CAB5208523.1"/>
    </source>
</evidence>
<organism evidence="2">
    <name type="scientific">uncultured Caudovirales phage</name>
    <dbReference type="NCBI Taxonomy" id="2100421"/>
    <lineage>
        <taxon>Viruses</taxon>
        <taxon>Duplodnaviria</taxon>
        <taxon>Heunggongvirae</taxon>
        <taxon>Uroviricota</taxon>
        <taxon>Caudoviricetes</taxon>
        <taxon>Peduoviridae</taxon>
        <taxon>Maltschvirus</taxon>
        <taxon>Maltschvirus maltsch</taxon>
    </lineage>
</organism>
<reference evidence="2" key="1">
    <citation type="submission" date="2020-05" db="EMBL/GenBank/DDBJ databases">
        <authorList>
            <person name="Chiriac C."/>
            <person name="Salcher M."/>
            <person name="Ghai R."/>
            <person name="Kavagutti S V."/>
        </authorList>
    </citation>
    <scope>NUCLEOTIDE SEQUENCE</scope>
</reference>
<dbReference type="EMBL" id="LR798231">
    <property type="protein sequence ID" value="CAB5208523.1"/>
    <property type="molecule type" value="Genomic_DNA"/>
</dbReference>
<dbReference type="InterPro" id="IPR036412">
    <property type="entry name" value="HAD-like_sf"/>
</dbReference>
<dbReference type="SUPFAM" id="SSF56784">
    <property type="entry name" value="HAD-like"/>
    <property type="match status" value="1"/>
</dbReference>
<proteinExistence type="predicted"/>